<dbReference type="GO" id="GO:0071014">
    <property type="term" value="C:post-mRNA release spliceosomal complex"/>
    <property type="evidence" value="ECO:0007669"/>
    <property type="project" value="TreeGrafter"/>
</dbReference>
<dbReference type="InterPro" id="IPR013260">
    <property type="entry name" value="mRNA_splic_SYF2"/>
</dbReference>
<dbReference type="EMBL" id="CAJOBF010002002">
    <property type="protein sequence ID" value="CAF4002271.1"/>
    <property type="molecule type" value="Genomic_DNA"/>
</dbReference>
<keyword evidence="18" id="KW-1185">Reference proteome</keyword>
<dbReference type="EMBL" id="CAJNRE010000036">
    <property type="protein sequence ID" value="CAF1907792.1"/>
    <property type="molecule type" value="Genomic_DNA"/>
</dbReference>
<evidence type="ECO:0000313" key="9">
    <source>
        <dbReference type="EMBL" id="CAF1674516.1"/>
    </source>
</evidence>
<comment type="subcellular location">
    <subcellularLocation>
        <location evidence="1 7">Nucleus</location>
    </subcellularLocation>
</comment>
<dbReference type="Proteomes" id="UP000663856">
    <property type="component" value="Unassembled WGS sequence"/>
</dbReference>
<sequence length="227" mass="27121">MDKDKSTDDVDTKRAERLARLKELHLRRNEARKLNHAEVIEEDHRKSLPTNFERRCERIKKQDEVTKRRRDAVDSGLDYERVEQLDWTAEDCDKWEKKRKKKNPDVGFDNYEQCTYRAYTKLTAQIKPDMEACDKQKEELGEDYYATSSSLIHGSHKPNEKAVNRMVEDLELQYSKRGKFSRRRAFDIDADIDYINERNRAFNKKIERYYGKYTAEIKQNLERGTAV</sequence>
<dbReference type="PANTHER" id="PTHR13264">
    <property type="entry name" value="GCIP-INTERACTING PROTEIN P29"/>
    <property type="match status" value="1"/>
</dbReference>
<organism evidence="11 19">
    <name type="scientific">Rotaria magnacalcarata</name>
    <dbReference type="NCBI Taxonomy" id="392030"/>
    <lineage>
        <taxon>Eukaryota</taxon>
        <taxon>Metazoa</taxon>
        <taxon>Spiralia</taxon>
        <taxon>Gnathifera</taxon>
        <taxon>Rotifera</taxon>
        <taxon>Eurotatoria</taxon>
        <taxon>Bdelloidea</taxon>
        <taxon>Philodinida</taxon>
        <taxon>Philodinidae</taxon>
        <taxon>Rotaria</taxon>
    </lineage>
</organism>
<dbReference type="Proteomes" id="UP000663866">
    <property type="component" value="Unassembled WGS sequence"/>
</dbReference>
<keyword evidence="4 7" id="KW-0747">Spliceosome</keyword>
<comment type="caution">
    <text evidence="11">The sequence shown here is derived from an EMBL/GenBank/DDBJ whole genome shotgun (WGS) entry which is preliminary data.</text>
</comment>
<dbReference type="EMBL" id="CAJOBJ010000692">
    <property type="protein sequence ID" value="CAF3838624.1"/>
    <property type="molecule type" value="Genomic_DNA"/>
</dbReference>
<evidence type="ECO:0000256" key="1">
    <source>
        <dbReference type="ARBA" id="ARBA00004123"/>
    </source>
</evidence>
<dbReference type="EMBL" id="CAJOBI010000218">
    <property type="protein sequence ID" value="CAF3805627.1"/>
    <property type="molecule type" value="Genomic_DNA"/>
</dbReference>
<evidence type="ECO:0000313" key="15">
    <source>
        <dbReference type="EMBL" id="CAF3838624.1"/>
    </source>
</evidence>
<dbReference type="EMBL" id="CAJNRF010008429">
    <property type="protein sequence ID" value="CAF2101362.1"/>
    <property type="molecule type" value="Genomic_DNA"/>
</dbReference>
<dbReference type="Pfam" id="PF08231">
    <property type="entry name" value="SYF2"/>
    <property type="match status" value="1"/>
</dbReference>
<evidence type="ECO:0000313" key="10">
    <source>
        <dbReference type="EMBL" id="CAF1907792.1"/>
    </source>
</evidence>
<dbReference type="AlphaFoldDB" id="A0A816LPI1"/>
<dbReference type="EMBL" id="CAJNOV010006862">
    <property type="protein sequence ID" value="CAF1262998.1"/>
    <property type="molecule type" value="Genomic_DNA"/>
</dbReference>
<dbReference type="Proteomes" id="UP000663842">
    <property type="component" value="Unassembled WGS sequence"/>
</dbReference>
<evidence type="ECO:0000313" key="19">
    <source>
        <dbReference type="Proteomes" id="UP000663887"/>
    </source>
</evidence>
<evidence type="ECO:0000256" key="3">
    <source>
        <dbReference type="ARBA" id="ARBA00022664"/>
    </source>
</evidence>
<dbReference type="Proteomes" id="UP000663824">
    <property type="component" value="Unassembled WGS sequence"/>
</dbReference>
<evidence type="ECO:0000313" key="12">
    <source>
        <dbReference type="EMBL" id="CAF2101362.1"/>
    </source>
</evidence>
<dbReference type="Proteomes" id="UP000663855">
    <property type="component" value="Unassembled WGS sequence"/>
</dbReference>
<evidence type="ECO:0000313" key="8">
    <source>
        <dbReference type="EMBL" id="CAF1262998.1"/>
    </source>
</evidence>
<gene>
    <name evidence="14" type="ORF">BYL167_LOCUS4539</name>
    <name evidence="8" type="ORF">CJN711_LOCUS15087</name>
    <name evidence="15" type="ORF">GIL414_LOCUS3245</name>
    <name evidence="9" type="ORF">KQP761_LOCUS35037</name>
    <name evidence="10" type="ORF">MBJ925_LOCUS559</name>
    <name evidence="16" type="ORF">OVN521_LOCUS11369</name>
    <name evidence="13" type="ORF">SMN809_LOCUS1429</name>
    <name evidence="17" type="ORF">UXM345_LOCUS16247</name>
    <name evidence="12" type="ORF">WKI299_LOCUS20295</name>
    <name evidence="11" type="ORF">XDN619_LOCUS1572</name>
</gene>
<keyword evidence="6 7" id="KW-0539">Nucleus</keyword>
<dbReference type="OrthoDB" id="199717at2759"/>
<evidence type="ECO:0000313" key="14">
    <source>
        <dbReference type="EMBL" id="CAF3828168.1"/>
    </source>
</evidence>
<evidence type="ECO:0000313" key="18">
    <source>
        <dbReference type="Proteomes" id="UP000663866"/>
    </source>
</evidence>
<comment type="function">
    <text evidence="7">Involved in pre-mRNA splicing.</text>
</comment>
<proteinExistence type="inferred from homology"/>
<evidence type="ECO:0000256" key="2">
    <source>
        <dbReference type="ARBA" id="ARBA00010028"/>
    </source>
</evidence>
<protein>
    <recommendedName>
        <fullName evidence="7">Pre-mRNA-splicing factor SYF2</fullName>
    </recommendedName>
</protein>
<dbReference type="Proteomes" id="UP000676336">
    <property type="component" value="Unassembled WGS sequence"/>
</dbReference>
<evidence type="ECO:0000313" key="13">
    <source>
        <dbReference type="EMBL" id="CAF3805627.1"/>
    </source>
</evidence>
<evidence type="ECO:0000256" key="4">
    <source>
        <dbReference type="ARBA" id="ARBA00022728"/>
    </source>
</evidence>
<evidence type="ECO:0000256" key="6">
    <source>
        <dbReference type="ARBA" id="ARBA00023242"/>
    </source>
</evidence>
<evidence type="ECO:0000313" key="16">
    <source>
        <dbReference type="EMBL" id="CAF3935280.1"/>
    </source>
</evidence>
<dbReference type="EMBL" id="CAJOBG010001508">
    <property type="protein sequence ID" value="CAF3935280.1"/>
    <property type="molecule type" value="Genomic_DNA"/>
</dbReference>
<keyword evidence="3 7" id="KW-0507">mRNA processing</keyword>
<dbReference type="EMBL" id="CAJNOW010019697">
    <property type="protein sequence ID" value="CAF1674516.1"/>
    <property type="molecule type" value="Genomic_DNA"/>
</dbReference>
<dbReference type="Proteomes" id="UP000681967">
    <property type="component" value="Unassembled WGS sequence"/>
</dbReference>
<accession>A0A816LPI1</accession>
<name>A0A816LPI1_9BILA</name>
<evidence type="ECO:0000256" key="7">
    <source>
        <dbReference type="RuleBase" id="RU367148"/>
    </source>
</evidence>
<dbReference type="GO" id="GO:0000398">
    <property type="term" value="P:mRNA splicing, via spliceosome"/>
    <property type="evidence" value="ECO:0007669"/>
    <property type="project" value="UniProtKB-UniRule"/>
</dbReference>
<dbReference type="Proteomes" id="UP000681720">
    <property type="component" value="Unassembled WGS sequence"/>
</dbReference>
<keyword evidence="5 7" id="KW-0508">mRNA splicing</keyword>
<dbReference type="Proteomes" id="UP000663887">
    <property type="component" value="Unassembled WGS sequence"/>
</dbReference>
<comment type="subunit">
    <text evidence="7">May be part of a spliceosome complex.</text>
</comment>
<evidence type="ECO:0000313" key="17">
    <source>
        <dbReference type="EMBL" id="CAF4002271.1"/>
    </source>
</evidence>
<comment type="similarity">
    <text evidence="2 7">Belongs to the SYF2 family.</text>
</comment>
<dbReference type="PANTHER" id="PTHR13264:SF5">
    <property type="entry name" value="PRE-MRNA-SPLICING FACTOR SYF2"/>
    <property type="match status" value="1"/>
</dbReference>
<dbReference type="EMBL" id="CAJOBH010000969">
    <property type="protein sequence ID" value="CAF3828168.1"/>
    <property type="molecule type" value="Genomic_DNA"/>
</dbReference>
<dbReference type="GO" id="GO:0000974">
    <property type="term" value="C:Prp19 complex"/>
    <property type="evidence" value="ECO:0007669"/>
    <property type="project" value="TreeGrafter"/>
</dbReference>
<reference evidence="11" key="1">
    <citation type="submission" date="2021-02" db="EMBL/GenBank/DDBJ databases">
        <authorList>
            <person name="Nowell W R."/>
        </authorList>
    </citation>
    <scope>NUCLEOTIDE SEQUENCE</scope>
</reference>
<dbReference type="Proteomes" id="UP000663834">
    <property type="component" value="Unassembled WGS sequence"/>
</dbReference>
<evidence type="ECO:0000256" key="5">
    <source>
        <dbReference type="ARBA" id="ARBA00023187"/>
    </source>
</evidence>
<dbReference type="GO" id="GO:0071013">
    <property type="term" value="C:catalytic step 2 spliceosome"/>
    <property type="evidence" value="ECO:0007669"/>
    <property type="project" value="TreeGrafter"/>
</dbReference>
<evidence type="ECO:0000313" key="11">
    <source>
        <dbReference type="EMBL" id="CAF1964904.1"/>
    </source>
</evidence>
<dbReference type="EMBL" id="CAJNRG010000073">
    <property type="protein sequence ID" value="CAF1964904.1"/>
    <property type="molecule type" value="Genomic_DNA"/>
</dbReference>